<dbReference type="InterPro" id="IPR004045">
    <property type="entry name" value="Glutathione_S-Trfase_N"/>
</dbReference>
<dbReference type="GO" id="GO:0006749">
    <property type="term" value="P:glutathione metabolic process"/>
    <property type="evidence" value="ECO:0007669"/>
    <property type="project" value="TreeGrafter"/>
</dbReference>
<reference evidence="4 5" key="1">
    <citation type="journal article" date="2021" name="Commun. Biol.">
        <title>The genome of Shorea leprosula (Dipterocarpaceae) highlights the ecological relevance of drought in aseasonal tropical rainforests.</title>
        <authorList>
            <person name="Ng K.K.S."/>
            <person name="Kobayashi M.J."/>
            <person name="Fawcett J.A."/>
            <person name="Hatakeyama M."/>
            <person name="Paape T."/>
            <person name="Ng C.H."/>
            <person name="Ang C.C."/>
            <person name="Tnah L.H."/>
            <person name="Lee C.T."/>
            <person name="Nishiyama T."/>
            <person name="Sese J."/>
            <person name="O'Brien M.J."/>
            <person name="Copetti D."/>
            <person name="Mohd Noor M.I."/>
            <person name="Ong R.C."/>
            <person name="Putra M."/>
            <person name="Sireger I.Z."/>
            <person name="Indrioko S."/>
            <person name="Kosugi Y."/>
            <person name="Izuno A."/>
            <person name="Isagi Y."/>
            <person name="Lee S.L."/>
            <person name="Shimizu K.K."/>
        </authorList>
    </citation>
    <scope>NUCLEOTIDE SEQUENCE [LARGE SCALE GENOMIC DNA]</scope>
    <source>
        <strain evidence="4">214</strain>
    </source>
</reference>
<dbReference type="GO" id="GO:0043295">
    <property type="term" value="F:glutathione binding"/>
    <property type="evidence" value="ECO:0007669"/>
    <property type="project" value="TreeGrafter"/>
</dbReference>
<dbReference type="Pfam" id="PF02798">
    <property type="entry name" value="GST_N"/>
    <property type="match status" value="1"/>
</dbReference>
<dbReference type="SUPFAM" id="SSF52833">
    <property type="entry name" value="Thioredoxin-like"/>
    <property type="match status" value="1"/>
</dbReference>
<accession>A0AAV5HJ76</accession>
<evidence type="ECO:0000256" key="1">
    <source>
        <dbReference type="ARBA" id="ARBA00012452"/>
    </source>
</evidence>
<organism evidence="4 5">
    <name type="scientific">Rubroshorea leprosula</name>
    <dbReference type="NCBI Taxonomy" id="152421"/>
    <lineage>
        <taxon>Eukaryota</taxon>
        <taxon>Viridiplantae</taxon>
        <taxon>Streptophyta</taxon>
        <taxon>Embryophyta</taxon>
        <taxon>Tracheophyta</taxon>
        <taxon>Spermatophyta</taxon>
        <taxon>Magnoliopsida</taxon>
        <taxon>eudicotyledons</taxon>
        <taxon>Gunneridae</taxon>
        <taxon>Pentapetalae</taxon>
        <taxon>rosids</taxon>
        <taxon>malvids</taxon>
        <taxon>Malvales</taxon>
        <taxon>Dipterocarpaceae</taxon>
        <taxon>Rubroshorea</taxon>
    </lineage>
</organism>
<keyword evidence="2" id="KW-0808">Transferase</keyword>
<name>A0AAV5HJ76_9ROSI</name>
<dbReference type="GO" id="GO:0005737">
    <property type="term" value="C:cytoplasm"/>
    <property type="evidence" value="ECO:0007669"/>
    <property type="project" value="TreeGrafter"/>
</dbReference>
<dbReference type="InterPro" id="IPR036249">
    <property type="entry name" value="Thioredoxin-like_sf"/>
</dbReference>
<dbReference type="GO" id="GO:0004364">
    <property type="term" value="F:glutathione transferase activity"/>
    <property type="evidence" value="ECO:0007669"/>
    <property type="project" value="UniProtKB-EC"/>
</dbReference>
<feature type="domain" description="GST N-terminal" evidence="3">
    <location>
        <begin position="4"/>
        <end position="52"/>
    </location>
</feature>
<gene>
    <name evidence="4" type="ORF">SLEP1_g1285</name>
</gene>
<dbReference type="Gene3D" id="3.40.30.10">
    <property type="entry name" value="Glutaredoxin"/>
    <property type="match status" value="1"/>
</dbReference>
<sequence length="71" mass="7986">MAAIKVHGSVMSTATQRVLVCLYEKELEFEFVPVDMKSGAHKQEPFLSLNVSVKQRSLALFISVIVILFFL</sequence>
<dbReference type="PANTHER" id="PTHR43900">
    <property type="entry name" value="GLUTATHIONE S-TRANSFERASE RHO"/>
    <property type="match status" value="1"/>
</dbReference>
<dbReference type="AlphaFoldDB" id="A0AAV5HJ76"/>
<evidence type="ECO:0000259" key="3">
    <source>
        <dbReference type="Pfam" id="PF02798"/>
    </source>
</evidence>
<dbReference type="EC" id="2.5.1.18" evidence="1"/>
<comment type="caution">
    <text evidence="4">The sequence shown here is derived from an EMBL/GenBank/DDBJ whole genome shotgun (WGS) entry which is preliminary data.</text>
</comment>
<dbReference type="EMBL" id="BPVZ01000001">
    <property type="protein sequence ID" value="GKU86810.1"/>
    <property type="molecule type" value="Genomic_DNA"/>
</dbReference>
<evidence type="ECO:0000313" key="4">
    <source>
        <dbReference type="EMBL" id="GKU86810.1"/>
    </source>
</evidence>
<dbReference type="PANTHER" id="PTHR43900:SF47">
    <property type="entry name" value="GLUTATHIONE S-TRANSFERASE F6-RELATED"/>
    <property type="match status" value="1"/>
</dbReference>
<evidence type="ECO:0000256" key="2">
    <source>
        <dbReference type="ARBA" id="ARBA00022679"/>
    </source>
</evidence>
<dbReference type="Proteomes" id="UP001054252">
    <property type="component" value="Unassembled WGS sequence"/>
</dbReference>
<protein>
    <recommendedName>
        <fullName evidence="1">glutathione transferase</fullName>
        <ecNumber evidence="1">2.5.1.18</ecNumber>
    </recommendedName>
</protein>
<proteinExistence type="predicted"/>
<keyword evidence="5" id="KW-1185">Reference proteome</keyword>
<evidence type="ECO:0000313" key="5">
    <source>
        <dbReference type="Proteomes" id="UP001054252"/>
    </source>
</evidence>